<dbReference type="OrthoDB" id="5092703at2759"/>
<feature type="region of interest" description="Disordered" evidence="1">
    <location>
        <begin position="376"/>
        <end position="401"/>
    </location>
</feature>
<dbReference type="PANTHER" id="PTHR35043:SF9">
    <property type="match status" value="1"/>
</dbReference>
<protein>
    <submittedName>
        <fullName evidence="3">Uncharacterized protein</fullName>
    </submittedName>
</protein>
<name>A0A014MZQ8_9HYPO</name>
<dbReference type="EMBL" id="JELW01000032">
    <property type="protein sequence ID" value="EXU97898.1"/>
    <property type="molecule type" value="Genomic_DNA"/>
</dbReference>
<evidence type="ECO:0000313" key="3">
    <source>
        <dbReference type="EMBL" id="EXU97898.1"/>
    </source>
</evidence>
<reference evidence="3 4" key="1">
    <citation type="submission" date="2014-02" db="EMBL/GenBank/DDBJ databases">
        <title>The genome sequence of the entomopathogenic fungus Metarhizium robertsii ARSEF 2575.</title>
        <authorList>
            <person name="Giuliano Garisto Donzelli B."/>
            <person name="Roe B.A."/>
            <person name="Macmil S.L."/>
            <person name="Krasnoff S.B."/>
            <person name="Gibson D.M."/>
        </authorList>
    </citation>
    <scope>NUCLEOTIDE SEQUENCE [LARGE SCALE GENOMIC DNA]</scope>
    <source>
        <strain evidence="3 4">ARSEF 2575</strain>
    </source>
</reference>
<feature type="compositionally biased region" description="Basic and acidic residues" evidence="1">
    <location>
        <begin position="141"/>
        <end position="157"/>
    </location>
</feature>
<evidence type="ECO:0000256" key="2">
    <source>
        <dbReference type="SAM" id="Phobius"/>
    </source>
</evidence>
<feature type="transmembrane region" description="Helical" evidence="2">
    <location>
        <begin position="508"/>
        <end position="529"/>
    </location>
</feature>
<feature type="region of interest" description="Disordered" evidence="1">
    <location>
        <begin position="115"/>
        <end position="157"/>
    </location>
</feature>
<dbReference type="eggNOG" id="ENOG502S6E5">
    <property type="taxonomic scope" value="Eukaryota"/>
</dbReference>
<evidence type="ECO:0000256" key="1">
    <source>
        <dbReference type="SAM" id="MobiDB-lite"/>
    </source>
</evidence>
<dbReference type="PANTHER" id="PTHR35043">
    <property type="entry name" value="TRANSCRIPTION FACTOR DOMAIN-CONTAINING PROTEIN"/>
    <property type="match status" value="1"/>
</dbReference>
<feature type="transmembrane region" description="Helical" evidence="2">
    <location>
        <begin position="590"/>
        <end position="611"/>
    </location>
</feature>
<keyword evidence="2" id="KW-1133">Transmembrane helix</keyword>
<dbReference type="Proteomes" id="UP000030151">
    <property type="component" value="Unassembled WGS sequence"/>
</dbReference>
<dbReference type="AlphaFoldDB" id="A0A014MZQ8"/>
<keyword evidence="2" id="KW-0472">Membrane</keyword>
<evidence type="ECO:0000313" key="4">
    <source>
        <dbReference type="Proteomes" id="UP000030151"/>
    </source>
</evidence>
<comment type="caution">
    <text evidence="3">The sequence shown here is derived from an EMBL/GenBank/DDBJ whole genome shotgun (WGS) entry which is preliminary data.</text>
</comment>
<sequence>MLFGEAPQDRPAVWHPPPEHRGSFTILSTCIITLALCIWTSLHLNIPEHQPEKTRSNWNPKAWVTRQQWRKTRLFAERMCAERYPVKIAFTAWVQRRNAYSFTKEMQEVWDEQLRGPVPPRASASQTTARVSVDSRSSQAHRGEPRSSASLDRDPTAHFRDSEQDIELGSIPSLDASSSEQHGQDGSLLSCASHSSESAAKGPCLPRKHHWTVTHSFFVLSGGFAFDTTGLPEDQKFLPGSRNRVTLNQKAVLLVARHFPSLIPDISEAAIADKSKANALAKAIVCLQATWFVIQCLVRLTHDVPISLLELNTFAHALCALIIYGLWWRKPLDIEEPILIDDESAHGICAFLCCLSTFDEICDGKRLDFDETPLMPRTGEEPLGNRMSEFSPSREGPPPGAEQLEHGQYIPGTGIRGYVSSYFGEKKCFCYYPRDLRRWRLAYSAWGSNRPGLESIVQHEIKLENKGGPWAPKCRLHDRARNRPTGRGFSDMFDLVCGDPFSEHRDGVVILIAFACAGLTYGTLHLLAWNSPFTSVAQKTLWRISAVAIAASGAIVIFLVRLCRWLVVTREDIPDNWYCRRSLIKMSIRIIVAIVVLFLLFYLFARAYLVVECFVSVAYLPERVFQQPGWTYYFPHIA</sequence>
<feature type="transmembrane region" description="Helical" evidence="2">
    <location>
        <begin position="279"/>
        <end position="300"/>
    </location>
</feature>
<feature type="transmembrane region" description="Helical" evidence="2">
    <location>
        <begin position="24"/>
        <end position="46"/>
    </location>
</feature>
<accession>A0A014MZQ8</accession>
<dbReference type="HOGENOM" id="CLU_022883_5_1_1"/>
<gene>
    <name evidence="3" type="ORF">X797_009088</name>
</gene>
<keyword evidence="2" id="KW-0812">Transmembrane</keyword>
<organism evidence="3 4">
    <name type="scientific">Metarhizium robertsii</name>
    <dbReference type="NCBI Taxonomy" id="568076"/>
    <lineage>
        <taxon>Eukaryota</taxon>
        <taxon>Fungi</taxon>
        <taxon>Dikarya</taxon>
        <taxon>Ascomycota</taxon>
        <taxon>Pezizomycotina</taxon>
        <taxon>Sordariomycetes</taxon>
        <taxon>Hypocreomycetidae</taxon>
        <taxon>Hypocreales</taxon>
        <taxon>Clavicipitaceae</taxon>
        <taxon>Metarhizium</taxon>
    </lineage>
</organism>
<feature type="compositionally biased region" description="Polar residues" evidence="1">
    <location>
        <begin position="123"/>
        <end position="140"/>
    </location>
</feature>
<proteinExistence type="predicted"/>
<feature type="transmembrane region" description="Helical" evidence="2">
    <location>
        <begin position="541"/>
        <end position="560"/>
    </location>
</feature>
<feature type="transmembrane region" description="Helical" evidence="2">
    <location>
        <begin position="306"/>
        <end position="327"/>
    </location>
</feature>